<evidence type="ECO:0000313" key="3">
    <source>
        <dbReference type="Proteomes" id="UP001331515"/>
    </source>
</evidence>
<dbReference type="Proteomes" id="UP001331515">
    <property type="component" value="Unassembled WGS sequence"/>
</dbReference>
<protein>
    <submittedName>
        <fullName evidence="2">Uncharacterized protein</fullName>
    </submittedName>
</protein>
<keyword evidence="3" id="KW-1185">Reference proteome</keyword>
<proteinExistence type="predicted"/>
<sequence length="71" mass="7961">MYPWRALTANLHVTQMSPVRPPGAEETEPQVLLLSKEKDRKRHRVTVGFMTGDKEAPPWPPHTPGSHPPGN</sequence>
<feature type="region of interest" description="Disordered" evidence="1">
    <location>
        <begin position="49"/>
        <end position="71"/>
    </location>
</feature>
<evidence type="ECO:0000313" key="2">
    <source>
        <dbReference type="EMBL" id="KAK5934552.1"/>
    </source>
</evidence>
<name>A0AAN8I0E7_CHAGU</name>
<reference evidence="2 3" key="1">
    <citation type="journal article" date="2023" name="Mol. Biol. Evol.">
        <title>Genomics of Secondarily Temperate Adaptation in the Only Non-Antarctic Icefish.</title>
        <authorList>
            <person name="Rivera-Colon A.G."/>
            <person name="Rayamajhi N."/>
            <person name="Minhas B.F."/>
            <person name="Madrigal G."/>
            <person name="Bilyk K.T."/>
            <person name="Yoon V."/>
            <person name="Hune M."/>
            <person name="Gregory S."/>
            <person name="Cheng C.H.C."/>
            <person name="Catchen J.M."/>
        </authorList>
    </citation>
    <scope>NUCLEOTIDE SEQUENCE [LARGE SCALE GENOMIC DNA]</scope>
    <source>
        <tissue evidence="2">White muscle</tissue>
    </source>
</reference>
<organism evidence="2 3">
    <name type="scientific">Champsocephalus gunnari</name>
    <name type="common">Mackerel icefish</name>
    <dbReference type="NCBI Taxonomy" id="52237"/>
    <lineage>
        <taxon>Eukaryota</taxon>
        <taxon>Metazoa</taxon>
        <taxon>Chordata</taxon>
        <taxon>Craniata</taxon>
        <taxon>Vertebrata</taxon>
        <taxon>Euteleostomi</taxon>
        <taxon>Actinopterygii</taxon>
        <taxon>Neopterygii</taxon>
        <taxon>Teleostei</taxon>
        <taxon>Neoteleostei</taxon>
        <taxon>Acanthomorphata</taxon>
        <taxon>Eupercaria</taxon>
        <taxon>Perciformes</taxon>
        <taxon>Notothenioidei</taxon>
        <taxon>Channichthyidae</taxon>
        <taxon>Champsocephalus</taxon>
    </lineage>
</organism>
<gene>
    <name evidence="2" type="ORF">CgunFtcFv8_014942</name>
</gene>
<evidence type="ECO:0000256" key="1">
    <source>
        <dbReference type="SAM" id="MobiDB-lite"/>
    </source>
</evidence>
<feature type="compositionally biased region" description="Pro residues" evidence="1">
    <location>
        <begin position="57"/>
        <end position="71"/>
    </location>
</feature>
<comment type="caution">
    <text evidence="2">The sequence shown here is derived from an EMBL/GenBank/DDBJ whole genome shotgun (WGS) entry which is preliminary data.</text>
</comment>
<dbReference type="AlphaFoldDB" id="A0AAN8I0E7"/>
<accession>A0AAN8I0E7</accession>
<dbReference type="EMBL" id="JAURVH010001514">
    <property type="protein sequence ID" value="KAK5934552.1"/>
    <property type="molecule type" value="Genomic_DNA"/>
</dbReference>